<evidence type="ECO:0000256" key="3">
    <source>
        <dbReference type="SAM" id="MobiDB-lite"/>
    </source>
</evidence>
<accession>A0AAD4JNE2</accession>
<proteinExistence type="inferred from homology"/>
<organism evidence="4 5">
    <name type="scientific">Perilla frutescens var. hirtella</name>
    <name type="common">Perilla citriodora</name>
    <name type="synonym">Perilla setoyensis</name>
    <dbReference type="NCBI Taxonomy" id="608512"/>
    <lineage>
        <taxon>Eukaryota</taxon>
        <taxon>Viridiplantae</taxon>
        <taxon>Streptophyta</taxon>
        <taxon>Embryophyta</taxon>
        <taxon>Tracheophyta</taxon>
        <taxon>Spermatophyta</taxon>
        <taxon>Magnoliopsida</taxon>
        <taxon>eudicotyledons</taxon>
        <taxon>Gunneridae</taxon>
        <taxon>Pentapetalae</taxon>
        <taxon>asterids</taxon>
        <taxon>lamiids</taxon>
        <taxon>Lamiales</taxon>
        <taxon>Lamiaceae</taxon>
        <taxon>Nepetoideae</taxon>
        <taxon>Elsholtzieae</taxon>
        <taxon>Perilla</taxon>
    </lineage>
</organism>
<dbReference type="Proteomes" id="UP001190926">
    <property type="component" value="Unassembled WGS sequence"/>
</dbReference>
<feature type="compositionally biased region" description="Polar residues" evidence="3">
    <location>
        <begin position="56"/>
        <end position="65"/>
    </location>
</feature>
<evidence type="ECO:0000256" key="2">
    <source>
        <dbReference type="ARBA" id="ARBA00022701"/>
    </source>
</evidence>
<dbReference type="PANTHER" id="PTHR33403">
    <property type="entry name" value="SPR1"/>
    <property type="match status" value="1"/>
</dbReference>
<comment type="similarity">
    <text evidence="1">Belongs to the SPIRAL1 family.</text>
</comment>
<dbReference type="AlphaFoldDB" id="A0AAD4JNE2"/>
<feature type="region of interest" description="Disordered" evidence="3">
    <location>
        <begin position="1"/>
        <end position="65"/>
    </location>
</feature>
<dbReference type="PANTHER" id="PTHR33403:SF19">
    <property type="entry name" value="PROTEIN SPIRAL1-LIKE 5"/>
    <property type="match status" value="1"/>
</dbReference>
<comment type="caution">
    <text evidence="4">The sequence shown here is derived from an EMBL/GenBank/DDBJ whole genome shotgun (WGS) entry which is preliminary data.</text>
</comment>
<dbReference type="GO" id="GO:0043622">
    <property type="term" value="P:cortical microtubule organization"/>
    <property type="evidence" value="ECO:0007669"/>
    <property type="project" value="InterPro"/>
</dbReference>
<evidence type="ECO:0000313" key="4">
    <source>
        <dbReference type="EMBL" id="KAH6836175.1"/>
    </source>
</evidence>
<feature type="compositionally biased region" description="Gly residues" evidence="3">
    <location>
        <begin position="1"/>
        <end position="12"/>
    </location>
</feature>
<reference evidence="4 5" key="1">
    <citation type="journal article" date="2021" name="Nat. Commun.">
        <title>Incipient diploidization of the medicinal plant Perilla within 10,000 years.</title>
        <authorList>
            <person name="Zhang Y."/>
            <person name="Shen Q."/>
            <person name="Leng L."/>
            <person name="Zhang D."/>
            <person name="Chen S."/>
            <person name="Shi Y."/>
            <person name="Ning Z."/>
            <person name="Chen S."/>
        </authorList>
    </citation>
    <scope>NUCLEOTIDE SEQUENCE [LARGE SCALE GENOMIC DNA]</scope>
    <source>
        <strain evidence="5">cv. PC099</strain>
    </source>
</reference>
<dbReference type="EMBL" id="SDAM02000023">
    <property type="protein sequence ID" value="KAH6836175.1"/>
    <property type="molecule type" value="Genomic_DNA"/>
</dbReference>
<gene>
    <name evidence="4" type="ORF">C2S53_001310</name>
</gene>
<sequence>MKRGESAGGGQSSLGYLFGSDTKQKNEAAPPSPTTTTYLPPYGIDMGDEKPPENSPPSLTKTNNYLSVQGQNSGIFITGRPSTKVKSAPGGDSSLGYLFGDKS</sequence>
<name>A0AAD4JNE2_PERFH</name>
<dbReference type="GO" id="GO:0010005">
    <property type="term" value="C:cortical microtubule, transverse to long axis"/>
    <property type="evidence" value="ECO:0007669"/>
    <property type="project" value="TreeGrafter"/>
</dbReference>
<evidence type="ECO:0000313" key="5">
    <source>
        <dbReference type="Proteomes" id="UP001190926"/>
    </source>
</evidence>
<keyword evidence="5" id="KW-1185">Reference proteome</keyword>
<keyword evidence="2" id="KW-0493">Microtubule</keyword>
<protein>
    <recommendedName>
        <fullName evidence="6">Protein SPIRAL1-like 5</fullName>
    </recommendedName>
</protein>
<dbReference type="InterPro" id="IPR039613">
    <property type="entry name" value="SPR1/2/3/4/5"/>
</dbReference>
<evidence type="ECO:0008006" key="6">
    <source>
        <dbReference type="Google" id="ProtNLM"/>
    </source>
</evidence>
<feature type="region of interest" description="Disordered" evidence="3">
    <location>
        <begin position="80"/>
        <end position="103"/>
    </location>
</feature>
<evidence type="ECO:0000256" key="1">
    <source>
        <dbReference type="ARBA" id="ARBA00009656"/>
    </source>
</evidence>